<feature type="transmembrane region" description="Helical" evidence="8">
    <location>
        <begin position="34"/>
        <end position="52"/>
    </location>
</feature>
<dbReference type="InterPro" id="IPR006512">
    <property type="entry name" value="YidE_YbjL"/>
</dbReference>
<dbReference type="GO" id="GO:0006813">
    <property type="term" value="P:potassium ion transport"/>
    <property type="evidence" value="ECO:0007669"/>
    <property type="project" value="InterPro"/>
</dbReference>
<organism evidence="10 11">
    <name type="scientific">Aliiruegeria haliotis</name>
    <dbReference type="NCBI Taxonomy" id="1280846"/>
    <lineage>
        <taxon>Bacteria</taxon>
        <taxon>Pseudomonadati</taxon>
        <taxon>Pseudomonadota</taxon>
        <taxon>Alphaproteobacteria</taxon>
        <taxon>Rhodobacterales</taxon>
        <taxon>Roseobacteraceae</taxon>
        <taxon>Aliiruegeria</taxon>
    </lineage>
</organism>
<dbReference type="Pfam" id="PF06826">
    <property type="entry name" value="Asp-Al_Ex"/>
    <property type="match status" value="2"/>
</dbReference>
<feature type="transmembrane region" description="Helical" evidence="8">
    <location>
        <begin position="64"/>
        <end position="82"/>
    </location>
</feature>
<evidence type="ECO:0000256" key="8">
    <source>
        <dbReference type="SAM" id="Phobius"/>
    </source>
</evidence>
<comment type="similarity">
    <text evidence="2">Belongs to the AAE transporter (TC 2.A.81) family.</text>
</comment>
<protein>
    <submittedName>
        <fullName evidence="10">Putative transport protein</fullName>
    </submittedName>
</protein>
<dbReference type="Pfam" id="PF02080">
    <property type="entry name" value="TrkA_C"/>
    <property type="match status" value="1"/>
</dbReference>
<feature type="domain" description="RCK C-terminal" evidence="9">
    <location>
        <begin position="207"/>
        <end position="291"/>
    </location>
</feature>
<dbReference type="PANTHER" id="PTHR30445">
    <property type="entry name" value="K(+)_H(+) ANTIPORTER SUBUNIT KHTT"/>
    <property type="match status" value="1"/>
</dbReference>
<dbReference type="Proteomes" id="UP000239480">
    <property type="component" value="Unassembled WGS sequence"/>
</dbReference>
<keyword evidence="5 8" id="KW-0812">Transmembrane</keyword>
<evidence type="ECO:0000256" key="1">
    <source>
        <dbReference type="ARBA" id="ARBA00004651"/>
    </source>
</evidence>
<dbReference type="SUPFAM" id="SSF116726">
    <property type="entry name" value="TrkA C-terminal domain-like"/>
    <property type="match status" value="2"/>
</dbReference>
<dbReference type="Gene3D" id="3.30.70.1450">
    <property type="entry name" value="Regulator of K+ conductance, C-terminal domain"/>
    <property type="match status" value="1"/>
</dbReference>
<evidence type="ECO:0000313" key="11">
    <source>
        <dbReference type="Proteomes" id="UP000239480"/>
    </source>
</evidence>
<evidence type="ECO:0000256" key="5">
    <source>
        <dbReference type="ARBA" id="ARBA00022692"/>
    </source>
</evidence>
<dbReference type="AlphaFoldDB" id="A0A2T0REW6"/>
<feature type="transmembrane region" description="Helical" evidence="8">
    <location>
        <begin position="444"/>
        <end position="465"/>
    </location>
</feature>
<keyword evidence="4" id="KW-1003">Cell membrane</keyword>
<proteinExistence type="inferred from homology"/>
<evidence type="ECO:0000313" key="10">
    <source>
        <dbReference type="EMBL" id="PRY19682.1"/>
    </source>
</evidence>
<keyword evidence="6 8" id="KW-1133">Transmembrane helix</keyword>
<feature type="transmembrane region" description="Helical" evidence="8">
    <location>
        <begin position="413"/>
        <end position="432"/>
    </location>
</feature>
<dbReference type="InterPro" id="IPR036721">
    <property type="entry name" value="RCK_C_sf"/>
</dbReference>
<evidence type="ECO:0000256" key="4">
    <source>
        <dbReference type="ARBA" id="ARBA00022475"/>
    </source>
</evidence>
<dbReference type="PANTHER" id="PTHR30445:SF9">
    <property type="match status" value="1"/>
</dbReference>
<keyword evidence="11" id="KW-1185">Reference proteome</keyword>
<comment type="subcellular location">
    <subcellularLocation>
        <location evidence="1">Cell membrane</location>
        <topology evidence="1">Multi-pass membrane protein</topology>
    </subcellularLocation>
</comment>
<keyword evidence="7 8" id="KW-0472">Membrane</keyword>
<evidence type="ECO:0000259" key="9">
    <source>
        <dbReference type="PROSITE" id="PS51202"/>
    </source>
</evidence>
<feature type="transmembrane region" description="Helical" evidence="8">
    <location>
        <begin position="386"/>
        <end position="407"/>
    </location>
</feature>
<accession>A0A2T0REW6</accession>
<feature type="transmembrane region" description="Helical" evidence="8">
    <location>
        <begin position="6"/>
        <end position="27"/>
    </location>
</feature>
<dbReference type="GO" id="GO:0005886">
    <property type="term" value="C:plasma membrane"/>
    <property type="evidence" value="ECO:0007669"/>
    <property type="project" value="UniProtKB-SubCell"/>
</dbReference>
<dbReference type="InterPro" id="IPR006037">
    <property type="entry name" value="RCK_C"/>
</dbReference>
<keyword evidence="3" id="KW-0813">Transport</keyword>
<feature type="transmembrane region" description="Helical" evidence="8">
    <location>
        <begin position="94"/>
        <end position="114"/>
    </location>
</feature>
<dbReference type="EMBL" id="PVTD01000019">
    <property type="protein sequence ID" value="PRY19682.1"/>
    <property type="molecule type" value="Genomic_DNA"/>
</dbReference>
<dbReference type="GO" id="GO:0008324">
    <property type="term" value="F:monoatomic cation transmembrane transporter activity"/>
    <property type="evidence" value="ECO:0007669"/>
    <property type="project" value="InterPro"/>
</dbReference>
<feature type="transmembrane region" description="Helical" evidence="8">
    <location>
        <begin position="538"/>
        <end position="561"/>
    </location>
</feature>
<feature type="transmembrane region" description="Helical" evidence="8">
    <location>
        <begin position="160"/>
        <end position="181"/>
    </location>
</feature>
<gene>
    <name evidence="10" type="ORF">CLV78_11914</name>
</gene>
<dbReference type="PROSITE" id="PS51202">
    <property type="entry name" value="RCK_C"/>
    <property type="match status" value="1"/>
</dbReference>
<evidence type="ECO:0000256" key="7">
    <source>
        <dbReference type="ARBA" id="ARBA00023136"/>
    </source>
</evidence>
<name>A0A2T0REW6_9RHOB</name>
<evidence type="ECO:0000256" key="6">
    <source>
        <dbReference type="ARBA" id="ARBA00022989"/>
    </source>
</evidence>
<feature type="transmembrane region" description="Helical" evidence="8">
    <location>
        <begin position="507"/>
        <end position="526"/>
    </location>
</feature>
<dbReference type="RefSeq" id="WP_106208322.1">
    <property type="nucleotide sequence ID" value="NZ_PVTD01000019.1"/>
</dbReference>
<reference evidence="10 11" key="1">
    <citation type="submission" date="2018-03" db="EMBL/GenBank/DDBJ databases">
        <title>Genomic Encyclopedia of Archaeal and Bacterial Type Strains, Phase II (KMG-II): from individual species to whole genera.</title>
        <authorList>
            <person name="Goeker M."/>
        </authorList>
    </citation>
    <scope>NUCLEOTIDE SEQUENCE [LARGE SCALE GENOMIC DNA]</scope>
    <source>
        <strain evidence="10 11">DSM 29328</strain>
    </source>
</reference>
<feature type="transmembrane region" description="Helical" evidence="8">
    <location>
        <begin position="477"/>
        <end position="500"/>
    </location>
</feature>
<dbReference type="NCBIfam" id="TIGR01625">
    <property type="entry name" value="YidE_YbjL_dupl"/>
    <property type="match status" value="1"/>
</dbReference>
<evidence type="ECO:0000256" key="2">
    <source>
        <dbReference type="ARBA" id="ARBA00009854"/>
    </source>
</evidence>
<sequence>MSGVTEFLAGFPELAVFGTIAVGYLLGSIRIGDFSLGPVAGSLFAGLVIGQLAEIPVAGMAKSYLFLLFLFGIGYSAGPQFLQALRRTGIQPILLATVVATTGLLAAFAMARLMQLDPGFSGGLFAGAVTQSSAIGSASEAVTLLGLGAEETEKLTAHVAVGYAICYVVGYTVAIWFCSYLGPKLLRINLKDEAAALAESLGIEDENPNIVSGYRQFQFRAYRTPPESRIIGRLLAEVEREVADRRLFVLRLRRDGEILEAAPDLRFEAGDVLAISGRQENVIEVLSKSAEEVDDAALLDIPYRQARIVVTNRDVLERDLRDLGVTDWARGVYLRTILRGESRIPVAPGIRLQAGDVIDLIGPATMLDRASAHFGRELSPTPATDFVVLGLMIFFGGLLGTLLRFSILGVEVTLGTSVGVLLAGLLTGYLSSRFPFFGRIPNGAVTLMTTFGLASFIAMVGLQAAPQLAPAIEEVGVMLPIGGFIVAILPLFAGLAFGHFVLRMNPVLLLGGIAGSQTATAAMAAVQTRADSPLPVLGYAPTYPVAQVLATLWGSVIVILMA</sequence>
<evidence type="ECO:0000256" key="3">
    <source>
        <dbReference type="ARBA" id="ARBA00022448"/>
    </source>
</evidence>
<dbReference type="InterPro" id="IPR050144">
    <property type="entry name" value="AAE_transporter"/>
</dbReference>
<dbReference type="OrthoDB" id="5166626at2"/>
<comment type="caution">
    <text evidence="10">The sequence shown here is derived from an EMBL/GenBank/DDBJ whole genome shotgun (WGS) entry which is preliminary data.</text>
</comment>